<dbReference type="EMBL" id="FJOG01000059">
    <property type="protein sequence ID" value="CZR68790.1"/>
    <property type="molecule type" value="Genomic_DNA"/>
</dbReference>
<evidence type="ECO:0000313" key="7">
    <source>
        <dbReference type="Proteomes" id="UP000184330"/>
    </source>
</evidence>
<feature type="repeat" description="WD" evidence="3">
    <location>
        <begin position="1025"/>
        <end position="1058"/>
    </location>
</feature>
<dbReference type="InterPro" id="IPR020472">
    <property type="entry name" value="WD40_PAC1"/>
</dbReference>
<feature type="domain" description="Nephrocystin 3-like N-terminal" evidence="5">
    <location>
        <begin position="114"/>
        <end position="257"/>
    </location>
</feature>
<dbReference type="InterPro" id="IPR019775">
    <property type="entry name" value="WD40_repeat_CS"/>
</dbReference>
<dbReference type="InterPro" id="IPR001680">
    <property type="entry name" value="WD40_rpt"/>
</dbReference>
<evidence type="ECO:0000256" key="2">
    <source>
        <dbReference type="ARBA" id="ARBA00022737"/>
    </source>
</evidence>
<dbReference type="InterPro" id="IPR015943">
    <property type="entry name" value="WD40/YVTN_repeat-like_dom_sf"/>
</dbReference>
<name>A0A1L7XUV0_9HELO</name>
<dbReference type="InterPro" id="IPR056884">
    <property type="entry name" value="NPHP3-like_N"/>
</dbReference>
<dbReference type="STRING" id="576137.A0A1L7XUV0"/>
<dbReference type="PRINTS" id="PR00320">
    <property type="entry name" value="GPROTEINBRPT"/>
</dbReference>
<evidence type="ECO:0000256" key="4">
    <source>
        <dbReference type="SAM" id="MobiDB-lite"/>
    </source>
</evidence>
<feature type="repeat" description="WD" evidence="3">
    <location>
        <begin position="852"/>
        <end position="892"/>
    </location>
</feature>
<dbReference type="PROSITE" id="PS50294">
    <property type="entry name" value="WD_REPEATS_REGION"/>
    <property type="match status" value="4"/>
</dbReference>
<evidence type="ECO:0000256" key="1">
    <source>
        <dbReference type="ARBA" id="ARBA00022574"/>
    </source>
</evidence>
<feature type="repeat" description="WD" evidence="3">
    <location>
        <begin position="677"/>
        <end position="709"/>
    </location>
</feature>
<dbReference type="InterPro" id="IPR053299">
    <property type="entry name" value="ASTRA_WD_repeat"/>
</dbReference>
<feature type="repeat" description="WD" evidence="3">
    <location>
        <begin position="810"/>
        <end position="851"/>
    </location>
</feature>
<dbReference type="SMART" id="SM00320">
    <property type="entry name" value="WD40"/>
    <property type="match status" value="12"/>
</dbReference>
<sequence length="1450" mass="161708">MDWVSISLCAIIFFPSALWLYGWSVRNVLVRLLDGRHLAAPSTSASNVFDNRSTTVMNQVGQQTVFGGIHHYANQNETAMLQLLPNARDAAYNSSKNAFRDFCLDDTRLSVQAKIGAWAERRDEQCIFWLKGMAGAGKSTIARTVARDYDKKGRLAASFFFPEMAEMWAAPTNLLRPLPANSPTRQAIFGASDQWEWLVLGPLSRLQTAGSKSPVVVVIDALDECEANLKTLKFLVQVLTGVTQLSNIHVRILLTSRPDADVRRALADLNDSQCLPYDLHSQDAQTDWDEVNQDISKFLKAQFDDIRGISEGSTHLPPNWPGDGAISILVKQAEGLFIYAATVSEFIKNNDQWPRDKLLELILGQNEKPSQEGSRDLPAASPFEMLDALYLQVLSHSLRGAREGAEQQKLLGVVKQIIGSIVVLSEPLSVAALRELLHLHPETVHLRLRHLHSVLHIPSDERSPINILHSSFREFLLGRERYNSKGQLDFWVDEVQANTFLAASSIKLMSAKLQNPDLCGLKRPGTMMIDIETGLVNECIPSELRYACVYWMAHVEKGRSDPSNKSRVERFLRLHLLCWIEVLALIGKISIGIRMLSRLQPLAEDNSKLHSFLQDAQRFLAYNRFMIELSPLQVYHSALLFAPNKSEVYQSFLDRLPRFVTYPPETPDYWMSSTQTLEGHQDSVYEVAFSPTGKLLASLSEDSTVRLWEPYTGEPRGVLSGNAGIVSDLTFSYDGKVLAFVSTSGRYRGDGTDIIKLWDSETGQLLFNLEGPRARGPLAFSPTRMLLCSASFDHSLSLWNPTTGSFHKSLTGHSDSITVLAFSSRNDLLASGSRDHKVNIWHVEREQLLFTLEGHSKLISDLAFAPDSTFLVSVADDGVQIWDVGSGKPREPFVAQPYARSVAISRDHVVASQDWGQDIRLWDAKTNEYARLKGPAVFGGDGKTVLVCSPAAKGQILLASGSGVNDIFLWDLEARKLHSILEGHSGFIYGLAFSPDGELLASASLDHTVRLWNMKMELPSTSHISRRADSTILAIAFAADGKRVATGSENGSISLWSLGNTEFGRLRKITSIPKSVDRPVRALAFLPDGLACTYGNDIVALWDLTNRKPRFLWPFKSLSRVDIYSPPGQRLSLSPNKQLLAIATDKGTIILWNLEKNRSSGVINGHDSDSINTVAFSPDGKYVASGSDVDIQLWAIETKTCVLRLNIQYSNRDKGIRKLEFSADGLYLETNYGAVGLCCSQPFSKTQMDRLSPLTVKDNWIMYDKEKLLWLPPEYRATCVVAQDNLVALGHVTGNITVVGIDPSQIPQVDFYDSRGMLNGVSMMWNPFRAPCAACAYTGGLENCKWMLADHTRGENERQGASEVPLAVAWIQSYEINPEFGTWEEGEKEDSHDKHNNEYRYGYTKVYNGYDSEDDGEDEDSKDGDRYDEDDNESDYEEEEEEEDEVEDEA</sequence>
<evidence type="ECO:0000256" key="3">
    <source>
        <dbReference type="PROSITE-ProRule" id="PRU00221"/>
    </source>
</evidence>
<dbReference type="SUPFAM" id="SSF52540">
    <property type="entry name" value="P-loop containing nucleoside triphosphate hydrolases"/>
    <property type="match status" value="1"/>
</dbReference>
<dbReference type="PROSITE" id="PS50082">
    <property type="entry name" value="WD_REPEATS_2"/>
    <property type="match status" value="6"/>
</dbReference>
<feature type="compositionally biased region" description="Acidic residues" evidence="4">
    <location>
        <begin position="1411"/>
        <end position="1450"/>
    </location>
</feature>
<accession>A0A1L7XUV0</accession>
<proteinExistence type="predicted"/>
<feature type="region of interest" description="Disordered" evidence="4">
    <location>
        <begin position="1405"/>
        <end position="1450"/>
    </location>
</feature>
<evidence type="ECO:0000313" key="6">
    <source>
        <dbReference type="EMBL" id="CZR68790.1"/>
    </source>
</evidence>
<feature type="repeat" description="WD" evidence="3">
    <location>
        <begin position="778"/>
        <end position="809"/>
    </location>
</feature>
<dbReference type="PANTHER" id="PTHR44156">
    <property type="entry name" value="SUPERNUMERARY LIMBS, ISOFORM B-RELATED"/>
    <property type="match status" value="1"/>
</dbReference>
<gene>
    <name evidence="6" type="ORF">PAC_18689</name>
</gene>
<dbReference type="InterPro" id="IPR027417">
    <property type="entry name" value="P-loop_NTPase"/>
</dbReference>
<dbReference type="CDD" id="cd00200">
    <property type="entry name" value="WD40"/>
    <property type="match status" value="1"/>
</dbReference>
<reference evidence="6 7" key="1">
    <citation type="submission" date="2016-03" db="EMBL/GenBank/DDBJ databases">
        <authorList>
            <person name="Ploux O."/>
        </authorList>
    </citation>
    <scope>NUCLEOTIDE SEQUENCE [LARGE SCALE GENOMIC DNA]</scope>
    <source>
        <strain evidence="6 7">UAMH 11012</strain>
    </source>
</reference>
<dbReference type="Pfam" id="PF24883">
    <property type="entry name" value="NPHP3_N"/>
    <property type="match status" value="1"/>
</dbReference>
<keyword evidence="1 3" id="KW-0853">WD repeat</keyword>
<dbReference type="PROSITE" id="PS00678">
    <property type="entry name" value="WD_REPEATS_1"/>
    <property type="match status" value="1"/>
</dbReference>
<feature type="repeat" description="WD" evidence="3">
    <location>
        <begin position="981"/>
        <end position="1015"/>
    </location>
</feature>
<evidence type="ECO:0000259" key="5">
    <source>
        <dbReference type="Pfam" id="PF24883"/>
    </source>
</evidence>
<dbReference type="Gene3D" id="2.130.10.10">
    <property type="entry name" value="YVTN repeat-like/Quinoprotein amine dehydrogenase"/>
    <property type="match status" value="4"/>
</dbReference>
<dbReference type="Pfam" id="PF00400">
    <property type="entry name" value="WD40"/>
    <property type="match status" value="7"/>
</dbReference>
<dbReference type="Proteomes" id="UP000184330">
    <property type="component" value="Unassembled WGS sequence"/>
</dbReference>
<dbReference type="InterPro" id="IPR036322">
    <property type="entry name" value="WD40_repeat_dom_sf"/>
</dbReference>
<dbReference type="OrthoDB" id="674604at2759"/>
<dbReference type="Gene3D" id="3.40.50.300">
    <property type="entry name" value="P-loop containing nucleotide triphosphate hydrolases"/>
    <property type="match status" value="1"/>
</dbReference>
<keyword evidence="7" id="KW-1185">Reference proteome</keyword>
<keyword evidence="2" id="KW-0677">Repeat</keyword>
<protein>
    <recommendedName>
        <fullName evidence="5">Nephrocystin 3-like N-terminal domain-containing protein</fullName>
    </recommendedName>
</protein>
<organism evidence="6 7">
    <name type="scientific">Phialocephala subalpina</name>
    <dbReference type="NCBI Taxonomy" id="576137"/>
    <lineage>
        <taxon>Eukaryota</taxon>
        <taxon>Fungi</taxon>
        <taxon>Dikarya</taxon>
        <taxon>Ascomycota</taxon>
        <taxon>Pezizomycotina</taxon>
        <taxon>Leotiomycetes</taxon>
        <taxon>Helotiales</taxon>
        <taxon>Mollisiaceae</taxon>
        <taxon>Phialocephala</taxon>
        <taxon>Phialocephala fortinii species complex</taxon>
    </lineage>
</organism>
<dbReference type="SUPFAM" id="SSF50978">
    <property type="entry name" value="WD40 repeat-like"/>
    <property type="match status" value="2"/>
</dbReference>